<evidence type="ECO:0000313" key="1">
    <source>
        <dbReference type="EMBL" id="CAJ2502206.1"/>
    </source>
</evidence>
<gene>
    <name evidence="1" type="ORF">KHLLAP_LOCUS2674</name>
</gene>
<sequence length="116" mass="12826">MDDGYASIADSFRNGVTTLVLPSESSKASSKAHARDMQQLAFVLDLLALRSSMDIDFPRGIACALNASKPRIIMTPNQAVAHQTRGVDFAKRTTASRIARSQETVEWEQARKKDTW</sequence>
<keyword evidence="2" id="KW-1185">Reference proteome</keyword>
<dbReference type="Proteomes" id="UP001295740">
    <property type="component" value="Unassembled WGS sequence"/>
</dbReference>
<protein>
    <submittedName>
        <fullName evidence="1">Uu.00g096000.m01.CDS01</fullName>
    </submittedName>
</protein>
<proteinExistence type="predicted"/>
<dbReference type="AlphaFoldDB" id="A0AAI8VC72"/>
<comment type="caution">
    <text evidence="1">The sequence shown here is derived from an EMBL/GenBank/DDBJ whole genome shotgun (WGS) entry which is preliminary data.</text>
</comment>
<evidence type="ECO:0000313" key="2">
    <source>
        <dbReference type="Proteomes" id="UP001295740"/>
    </source>
</evidence>
<reference evidence="1" key="1">
    <citation type="submission" date="2023-10" db="EMBL/GenBank/DDBJ databases">
        <authorList>
            <person name="Hackl T."/>
        </authorList>
    </citation>
    <scope>NUCLEOTIDE SEQUENCE</scope>
</reference>
<name>A0AAI8VC72_9PEZI</name>
<dbReference type="EMBL" id="CAUWAG010000004">
    <property type="protein sequence ID" value="CAJ2502206.1"/>
    <property type="molecule type" value="Genomic_DNA"/>
</dbReference>
<accession>A0AAI8VC72</accession>
<organism evidence="1 2">
    <name type="scientific">Anthostomella pinea</name>
    <dbReference type="NCBI Taxonomy" id="933095"/>
    <lineage>
        <taxon>Eukaryota</taxon>
        <taxon>Fungi</taxon>
        <taxon>Dikarya</taxon>
        <taxon>Ascomycota</taxon>
        <taxon>Pezizomycotina</taxon>
        <taxon>Sordariomycetes</taxon>
        <taxon>Xylariomycetidae</taxon>
        <taxon>Xylariales</taxon>
        <taxon>Xylariaceae</taxon>
        <taxon>Anthostomella</taxon>
    </lineage>
</organism>